<evidence type="ECO:0000313" key="3">
    <source>
        <dbReference type="EMBL" id="ABU82758.1"/>
    </source>
</evidence>
<keyword evidence="2" id="KW-0732">Signal</keyword>
<sequence>MRLTKFSQLSVMLAQIVLLISIAVIDLTQSSDSAAAFNSAKKVTSSENSLSPNRHKRRVTDEALFGGDGDTQQAVEALKRAPGWGKRFFDGMAEAEKRDPGWGKRSSDFDDEEDQDSNDKRAPGWGKRAPGWGKRSPGWGKRGWGKRAPGWGKRAPGWGKRSDESDLCQRLDTIADSFLMEARKVNAIFLKECGSLETGNDPFRK</sequence>
<dbReference type="AlphaFoldDB" id="I1SKI1"/>
<feature type="region of interest" description="Disordered" evidence="1">
    <location>
        <begin position="42"/>
        <end position="70"/>
    </location>
</feature>
<evidence type="ECO:0000256" key="2">
    <source>
        <dbReference type="SAM" id="SignalP"/>
    </source>
</evidence>
<feature type="chain" id="PRO_5003652267" evidence="2">
    <location>
        <begin position="31"/>
        <end position="205"/>
    </location>
</feature>
<accession>I1SKI1</accession>
<organism evidence="3">
    <name type="scientific">Tritonia tetraquetra</name>
    <dbReference type="NCBI Taxonomy" id="2780533"/>
    <lineage>
        <taxon>Eukaryota</taxon>
        <taxon>Metazoa</taxon>
        <taxon>Spiralia</taxon>
        <taxon>Lophotrochozoa</taxon>
        <taxon>Mollusca</taxon>
        <taxon>Gastropoda</taxon>
        <taxon>Heterobranchia</taxon>
        <taxon>Euthyneura</taxon>
        <taxon>Nudipleura</taxon>
        <taxon>Nudibranchia</taxon>
        <taxon>Cladobranchia</taxon>
        <taxon>Dendronotoidea</taxon>
        <taxon>Tritoniidae</taxon>
        <taxon>Tritonia</taxon>
    </lineage>
</organism>
<feature type="compositionally biased region" description="Polar residues" evidence="1">
    <location>
        <begin position="42"/>
        <end position="52"/>
    </location>
</feature>
<protein>
    <submittedName>
        <fullName evidence="3">APGWamide-like peptide</fullName>
    </submittedName>
</protein>
<reference evidence="3" key="1">
    <citation type="submission" date="2007-07" db="EMBL/GenBank/DDBJ databases">
        <title>Identification and cloning of neuropeptides and putative secretory products from Tritonia diomedea.</title>
        <authorList>
            <person name="Kohn A.B."/>
            <person name="Moroz L.L."/>
        </authorList>
    </citation>
    <scope>NUCLEOTIDE SEQUENCE</scope>
</reference>
<proteinExistence type="evidence at transcript level"/>
<feature type="signal peptide" evidence="2">
    <location>
        <begin position="1"/>
        <end position="30"/>
    </location>
</feature>
<dbReference type="EMBL" id="EU017519">
    <property type="protein sequence ID" value="ABU82758.1"/>
    <property type="molecule type" value="mRNA"/>
</dbReference>
<feature type="compositionally biased region" description="Basic and acidic residues" evidence="1">
    <location>
        <begin position="95"/>
        <end position="108"/>
    </location>
</feature>
<feature type="region of interest" description="Disordered" evidence="1">
    <location>
        <begin position="95"/>
        <end position="164"/>
    </location>
</feature>
<evidence type="ECO:0000256" key="1">
    <source>
        <dbReference type="SAM" id="MobiDB-lite"/>
    </source>
</evidence>
<name>I1SKI1_9GAST</name>